<comment type="subunit">
    <text evidence="6">Associates with 90S and pre-40S pre-ribosomal particles.</text>
</comment>
<dbReference type="GO" id="GO:0030686">
    <property type="term" value="C:90S preribosome"/>
    <property type="evidence" value="ECO:0000318"/>
    <property type="project" value="GO_Central"/>
</dbReference>
<dbReference type="FunCoup" id="A0A804IYN2">
    <property type="interactions" value="2648"/>
</dbReference>
<evidence type="ECO:0000256" key="1">
    <source>
        <dbReference type="ARBA" id="ARBA00004604"/>
    </source>
</evidence>
<evidence type="ECO:0000313" key="10">
    <source>
        <dbReference type="Proteomes" id="UP000012960"/>
    </source>
</evidence>
<dbReference type="InParanoid" id="A0A804IYN2"/>
<sequence length="247" mass="28993">MGTEKFMFSSPRNRGEPSKQDEEASEELTEEDLEHELADITFEDLQRARADGSHRSHATQLHQQLKPSRANKNRPMEMSSKMRVGRFREVIQAPKKVVRDPRFESLCGTLDTDGFKKRYSFLFEVELPAEKERLQKLIRKSKDPNAVEELKSHLSWIDKQIKSGPRKCAESEILSEHIKKEREAAKRGKQPYYLKKSEIRERKLIQKYNELKAAGKLDSYIEKRQKKNASKDHRYMPYRRSGNDAQE</sequence>
<dbReference type="OMA" id="EEEQCYK"/>
<accession>A0A804IYN2</accession>
<evidence type="ECO:0000313" key="9">
    <source>
        <dbReference type="EnsemblPlants" id="Ma04_p38720.1"/>
    </source>
</evidence>
<keyword evidence="4 6" id="KW-0698">rRNA processing</keyword>
<feature type="region of interest" description="Disordered" evidence="7">
    <location>
        <begin position="47"/>
        <end position="85"/>
    </location>
</feature>
<evidence type="ECO:0000256" key="6">
    <source>
        <dbReference type="RuleBase" id="RU368027"/>
    </source>
</evidence>
<keyword evidence="10" id="KW-1185">Reference proteome</keyword>
<gene>
    <name evidence="8" type="ORF">GSMUA_144750.1</name>
</gene>
<evidence type="ECO:0000256" key="4">
    <source>
        <dbReference type="ARBA" id="ARBA00022552"/>
    </source>
</evidence>
<feature type="compositionally biased region" description="Basic and acidic residues" evidence="7">
    <location>
        <begin position="13"/>
        <end position="22"/>
    </location>
</feature>
<dbReference type="EMBL" id="HG996469">
    <property type="protein sequence ID" value="CAG1844680.1"/>
    <property type="molecule type" value="Genomic_DNA"/>
</dbReference>
<evidence type="ECO:0000256" key="2">
    <source>
        <dbReference type="ARBA" id="ARBA00009418"/>
    </source>
</evidence>
<dbReference type="Pfam" id="PF06102">
    <property type="entry name" value="RRP36"/>
    <property type="match status" value="1"/>
</dbReference>
<dbReference type="GO" id="GO:0005730">
    <property type="term" value="C:nucleolus"/>
    <property type="evidence" value="ECO:0000318"/>
    <property type="project" value="GO_Central"/>
</dbReference>
<feature type="region of interest" description="Disordered" evidence="7">
    <location>
        <begin position="1"/>
        <end position="33"/>
    </location>
</feature>
<dbReference type="AlphaFoldDB" id="A0A804IYN2"/>
<keyword evidence="5 6" id="KW-0539">Nucleus</keyword>
<feature type="compositionally biased region" description="Basic and acidic residues" evidence="7">
    <location>
        <begin position="222"/>
        <end position="235"/>
    </location>
</feature>
<dbReference type="GO" id="GO:0000462">
    <property type="term" value="P:maturation of SSU-rRNA from tricistronic rRNA transcript (SSU-rRNA, 5.8S rRNA, LSU-rRNA)"/>
    <property type="evidence" value="ECO:0000318"/>
    <property type="project" value="GO_Central"/>
</dbReference>
<dbReference type="PANTHER" id="PTHR21738">
    <property type="entry name" value="RIBOSOMAL RNA PROCESSING PROTEIN 36 HOMOLOG"/>
    <property type="match status" value="1"/>
</dbReference>
<dbReference type="InterPro" id="IPR009292">
    <property type="entry name" value="RRP36"/>
</dbReference>
<evidence type="ECO:0000256" key="7">
    <source>
        <dbReference type="SAM" id="MobiDB-lite"/>
    </source>
</evidence>
<comment type="function">
    <text evidence="6">Component of the 90S pre-ribosome involved in the maturation of rRNAs. Required for early cleavages of the pre-RNAs in the 40S ribosomal subunit maturation pathway.</text>
</comment>
<evidence type="ECO:0000256" key="5">
    <source>
        <dbReference type="ARBA" id="ARBA00023242"/>
    </source>
</evidence>
<dbReference type="EnsemblPlants" id="Ma04_t38720.1">
    <property type="protein sequence ID" value="Ma04_p38720.1"/>
    <property type="gene ID" value="Ma04_g38720"/>
</dbReference>
<dbReference type="Proteomes" id="UP000012960">
    <property type="component" value="Unplaced"/>
</dbReference>
<dbReference type="PANTHER" id="PTHR21738:SF0">
    <property type="entry name" value="RIBOSOMAL RNA PROCESSING PROTEIN 36 HOMOLOG"/>
    <property type="match status" value="1"/>
</dbReference>
<dbReference type="OrthoDB" id="448446at2759"/>
<proteinExistence type="inferred from homology"/>
<evidence type="ECO:0000313" key="8">
    <source>
        <dbReference type="EMBL" id="CAG1844680.1"/>
    </source>
</evidence>
<name>A0A804IYN2_MUSAM</name>
<dbReference type="Gramene" id="Ma04_t38720.1">
    <property type="protein sequence ID" value="Ma04_p38720.1"/>
    <property type="gene ID" value="Ma04_g38720"/>
</dbReference>
<protein>
    <recommendedName>
        <fullName evidence="6">rRNA biogenesis protein RRP36</fullName>
    </recommendedName>
</protein>
<organism evidence="9 10">
    <name type="scientific">Musa acuminata subsp. malaccensis</name>
    <name type="common">Wild banana</name>
    <name type="synonym">Musa malaccensis</name>
    <dbReference type="NCBI Taxonomy" id="214687"/>
    <lineage>
        <taxon>Eukaryota</taxon>
        <taxon>Viridiplantae</taxon>
        <taxon>Streptophyta</taxon>
        <taxon>Embryophyta</taxon>
        <taxon>Tracheophyta</taxon>
        <taxon>Spermatophyta</taxon>
        <taxon>Magnoliopsida</taxon>
        <taxon>Liliopsida</taxon>
        <taxon>Zingiberales</taxon>
        <taxon>Musaceae</taxon>
        <taxon>Musa</taxon>
    </lineage>
</organism>
<feature type="region of interest" description="Disordered" evidence="7">
    <location>
        <begin position="222"/>
        <end position="247"/>
    </location>
</feature>
<reference evidence="8" key="1">
    <citation type="submission" date="2021-03" db="EMBL/GenBank/DDBJ databases">
        <authorList>
            <consortium name="Genoscope - CEA"/>
            <person name="William W."/>
        </authorList>
    </citation>
    <scope>NUCLEOTIDE SEQUENCE</scope>
    <source>
        <strain evidence="8">Doubled-haploid Pahang</strain>
    </source>
</reference>
<evidence type="ECO:0000256" key="3">
    <source>
        <dbReference type="ARBA" id="ARBA00022517"/>
    </source>
</evidence>
<reference evidence="9" key="2">
    <citation type="submission" date="2021-05" db="UniProtKB">
        <authorList>
            <consortium name="EnsemblPlants"/>
        </authorList>
    </citation>
    <scope>IDENTIFICATION</scope>
    <source>
        <strain evidence="9">subsp. malaccensis</strain>
    </source>
</reference>
<keyword evidence="6" id="KW-0687">Ribonucleoprotein</keyword>
<comment type="similarity">
    <text evidence="2 6">Belongs to the RRP36 family.</text>
</comment>
<keyword evidence="3 6" id="KW-0690">Ribosome biogenesis</keyword>
<feature type="compositionally biased region" description="Acidic residues" evidence="7">
    <location>
        <begin position="23"/>
        <end position="33"/>
    </location>
</feature>
<comment type="subcellular location">
    <subcellularLocation>
        <location evidence="1 6">Nucleus</location>
        <location evidence="1 6">Nucleolus</location>
    </subcellularLocation>
</comment>